<feature type="chain" id="PRO_5003838064" description="AB hydrolase-1 domain-containing protein" evidence="1">
    <location>
        <begin position="28"/>
        <end position="459"/>
    </location>
</feature>
<evidence type="ECO:0000256" key="1">
    <source>
        <dbReference type="SAM" id="SignalP"/>
    </source>
</evidence>
<evidence type="ECO:0000313" key="3">
    <source>
        <dbReference type="EMBL" id="EJK64961.1"/>
    </source>
</evidence>
<dbReference type="SUPFAM" id="SSF53474">
    <property type="entry name" value="alpha/beta-Hydrolases"/>
    <property type="match status" value="1"/>
</dbReference>
<feature type="signal peptide" evidence="1">
    <location>
        <begin position="1"/>
        <end position="27"/>
    </location>
</feature>
<proteinExistence type="predicted"/>
<feature type="domain" description="AB hydrolase-1" evidence="2">
    <location>
        <begin position="149"/>
        <end position="394"/>
    </location>
</feature>
<keyword evidence="1" id="KW-0732">Signal</keyword>
<protein>
    <recommendedName>
        <fullName evidence="2">AB hydrolase-1 domain-containing protein</fullName>
    </recommendedName>
</protein>
<keyword evidence="4" id="KW-1185">Reference proteome</keyword>
<reference evidence="3 4" key="1">
    <citation type="journal article" date="2012" name="Genome Biol.">
        <title>Genome and low-iron response of an oceanic diatom adapted to chronic iron limitation.</title>
        <authorList>
            <person name="Lommer M."/>
            <person name="Specht M."/>
            <person name="Roy A.S."/>
            <person name="Kraemer L."/>
            <person name="Andreson R."/>
            <person name="Gutowska M.A."/>
            <person name="Wolf J."/>
            <person name="Bergner S.V."/>
            <person name="Schilhabel M.B."/>
            <person name="Klostermeier U.C."/>
            <person name="Beiko R.G."/>
            <person name="Rosenstiel P."/>
            <person name="Hippler M."/>
            <person name="Laroche J."/>
        </authorList>
    </citation>
    <scope>NUCLEOTIDE SEQUENCE [LARGE SCALE GENOMIC DNA]</scope>
    <source>
        <strain evidence="3 4">CCMP1005</strain>
    </source>
</reference>
<dbReference type="InterPro" id="IPR029058">
    <property type="entry name" value="AB_hydrolase_fold"/>
</dbReference>
<sequence length="459" mass="50925">MNLSSMGSLAAASLLLCKLLFTPEVAAFASNHPPRCIDEKSTRKNTLNLPYPRLQIEARRIDALECNARSERTDSTHEEGYGRRRRDVEFLSPLLHDGYPPAVDESNRMTLQTKPVLLYLPGFDGTVLAPFLQFPSLGEEFDVRAMRVSMDDRSTFDELKAEVVGYVERECAASGGDGSDGGRSVYLMGESFGGILATQVSVELYGRESVDLRGLILVNPATCYKRSRLYELGPSVANNPISTPVLSDLVYIYQLTTDLVPLFLDRGVALNQLIAILSSRGLPAVVNSATREAYMGRVAFDLANRLKFMPKPTLKWRLEEWLEYGCDVFEDQLRSPKGNGDEAEALRSMARGLRTLIVAGEHDLTLPSIDEAERLSSEVFRDVSVHVVPDAGHASTCGGTLNLIRLIRETFHEDFGNIDESNSRTSSELFGLEPRYDGASIGLSPLKYWSNKYYSRSSQ</sequence>
<dbReference type="Gene3D" id="3.40.50.1820">
    <property type="entry name" value="alpha/beta hydrolase"/>
    <property type="match status" value="1"/>
</dbReference>
<comment type="caution">
    <text evidence="3">The sequence shown here is derived from an EMBL/GenBank/DDBJ whole genome shotgun (WGS) entry which is preliminary data.</text>
</comment>
<dbReference type="PANTHER" id="PTHR22753">
    <property type="entry name" value="TRANSMEMBRANE PROTEIN 68"/>
    <property type="match status" value="1"/>
</dbReference>
<name>K0SVC4_THAOC</name>
<dbReference type="InterPro" id="IPR000073">
    <property type="entry name" value="AB_hydrolase_1"/>
</dbReference>
<dbReference type="Proteomes" id="UP000266841">
    <property type="component" value="Unassembled WGS sequence"/>
</dbReference>
<dbReference type="GO" id="GO:0016020">
    <property type="term" value="C:membrane"/>
    <property type="evidence" value="ECO:0007669"/>
    <property type="project" value="TreeGrafter"/>
</dbReference>
<dbReference type="PANTHER" id="PTHR22753:SF14">
    <property type="entry name" value="MONOACYLGLYCEROL_DIACYLGLYCEROL O-ACYLTRANSFERASE"/>
    <property type="match status" value="1"/>
</dbReference>
<gene>
    <name evidence="3" type="ORF">THAOC_14243</name>
</gene>
<dbReference type="AlphaFoldDB" id="K0SVC4"/>
<dbReference type="Pfam" id="PF12697">
    <property type="entry name" value="Abhydrolase_6"/>
    <property type="match status" value="1"/>
</dbReference>
<dbReference type="OrthoDB" id="44277at2759"/>
<evidence type="ECO:0000259" key="2">
    <source>
        <dbReference type="Pfam" id="PF12697"/>
    </source>
</evidence>
<evidence type="ECO:0000313" key="4">
    <source>
        <dbReference type="Proteomes" id="UP000266841"/>
    </source>
</evidence>
<dbReference type="OMA" id="VNPATCY"/>
<organism evidence="3 4">
    <name type="scientific">Thalassiosira oceanica</name>
    <name type="common">Marine diatom</name>
    <dbReference type="NCBI Taxonomy" id="159749"/>
    <lineage>
        <taxon>Eukaryota</taxon>
        <taxon>Sar</taxon>
        <taxon>Stramenopiles</taxon>
        <taxon>Ochrophyta</taxon>
        <taxon>Bacillariophyta</taxon>
        <taxon>Coscinodiscophyceae</taxon>
        <taxon>Thalassiosirophycidae</taxon>
        <taxon>Thalassiosirales</taxon>
        <taxon>Thalassiosiraceae</taxon>
        <taxon>Thalassiosira</taxon>
    </lineage>
</organism>
<accession>K0SVC4</accession>
<dbReference type="eggNOG" id="ENOG502S7E7">
    <property type="taxonomic scope" value="Eukaryota"/>
</dbReference>
<dbReference type="EMBL" id="AGNL01016629">
    <property type="protein sequence ID" value="EJK64961.1"/>
    <property type="molecule type" value="Genomic_DNA"/>
</dbReference>